<dbReference type="PANTHER" id="PTHR43228">
    <property type="entry name" value="TWO-COMPONENT RESPONSE REGULATOR"/>
    <property type="match status" value="1"/>
</dbReference>
<dbReference type="GO" id="GO:0000160">
    <property type="term" value="P:phosphorelay signal transduction system"/>
    <property type="evidence" value="ECO:0007669"/>
    <property type="project" value="InterPro"/>
</dbReference>
<name>A1ZYX2_MICM2</name>
<dbReference type="InterPro" id="IPR001789">
    <property type="entry name" value="Sig_transdc_resp-reg_receiver"/>
</dbReference>
<evidence type="ECO:0000259" key="2">
    <source>
        <dbReference type="PROSITE" id="PS50110"/>
    </source>
</evidence>
<sequence>MGNTITNQPKVLIIEDDAINAFVLQKFIEKKYTAVLAKNGHEALSLVKDALFDVILMDINLGDENLDGVHLLQKIRAITGYANANIFAVTSFAMRGDKESFLAAGFNRYFSKPIEHSVIMKAIDEAVSSET</sequence>
<dbReference type="InterPro" id="IPR011006">
    <property type="entry name" value="CheY-like_superfamily"/>
</dbReference>
<dbReference type="RefSeq" id="WP_002704856.1">
    <property type="nucleotide sequence ID" value="NZ_AAWS01000070.1"/>
</dbReference>
<proteinExistence type="predicted"/>
<dbReference type="SMART" id="SM00448">
    <property type="entry name" value="REC"/>
    <property type="match status" value="1"/>
</dbReference>
<keyword evidence="1" id="KW-0597">Phosphoprotein</keyword>
<comment type="caution">
    <text evidence="3">The sequence shown here is derived from an EMBL/GenBank/DDBJ whole genome shotgun (WGS) entry which is preliminary data.</text>
</comment>
<dbReference type="InterPro" id="IPR052048">
    <property type="entry name" value="ST_Response_Regulator"/>
</dbReference>
<reference evidence="3 4" key="1">
    <citation type="submission" date="2007-01" db="EMBL/GenBank/DDBJ databases">
        <authorList>
            <person name="Haygood M."/>
            <person name="Podell S."/>
            <person name="Anderson C."/>
            <person name="Hopkinson B."/>
            <person name="Roe K."/>
            <person name="Barbeau K."/>
            <person name="Gaasterland T."/>
            <person name="Ferriera S."/>
            <person name="Johnson J."/>
            <person name="Kravitz S."/>
            <person name="Beeson K."/>
            <person name="Sutton G."/>
            <person name="Rogers Y.-H."/>
            <person name="Friedman R."/>
            <person name="Frazier M."/>
            <person name="Venter J.C."/>
        </authorList>
    </citation>
    <scope>NUCLEOTIDE SEQUENCE [LARGE SCALE GENOMIC DNA]</scope>
    <source>
        <strain evidence="3 4">ATCC 23134</strain>
    </source>
</reference>
<accession>A1ZYX2</accession>
<dbReference type="Pfam" id="PF00072">
    <property type="entry name" value="Response_reg"/>
    <property type="match status" value="1"/>
</dbReference>
<dbReference type="Gene3D" id="3.40.50.2300">
    <property type="match status" value="1"/>
</dbReference>
<dbReference type="PROSITE" id="PS50110">
    <property type="entry name" value="RESPONSE_REGULATORY"/>
    <property type="match status" value="1"/>
</dbReference>
<dbReference type="EMBL" id="AAWS01000070">
    <property type="protein sequence ID" value="EAY24408.1"/>
    <property type="molecule type" value="Genomic_DNA"/>
</dbReference>
<organism evidence="3 4">
    <name type="scientific">Microscilla marina ATCC 23134</name>
    <dbReference type="NCBI Taxonomy" id="313606"/>
    <lineage>
        <taxon>Bacteria</taxon>
        <taxon>Pseudomonadati</taxon>
        <taxon>Bacteroidota</taxon>
        <taxon>Cytophagia</taxon>
        <taxon>Cytophagales</taxon>
        <taxon>Microscillaceae</taxon>
        <taxon>Microscilla</taxon>
    </lineage>
</organism>
<protein>
    <submittedName>
        <fullName evidence="3">Response regulator</fullName>
    </submittedName>
</protein>
<dbReference type="Proteomes" id="UP000004095">
    <property type="component" value="Unassembled WGS sequence"/>
</dbReference>
<evidence type="ECO:0000313" key="4">
    <source>
        <dbReference type="Proteomes" id="UP000004095"/>
    </source>
</evidence>
<dbReference type="OrthoDB" id="9796457at2"/>
<dbReference type="SUPFAM" id="SSF52172">
    <property type="entry name" value="CheY-like"/>
    <property type="match status" value="1"/>
</dbReference>
<evidence type="ECO:0000313" key="3">
    <source>
        <dbReference type="EMBL" id="EAY24408.1"/>
    </source>
</evidence>
<dbReference type="CDD" id="cd17546">
    <property type="entry name" value="REC_hyHK_CKI1_RcsC-like"/>
    <property type="match status" value="1"/>
</dbReference>
<feature type="modified residue" description="4-aspartylphosphate" evidence="1">
    <location>
        <position position="58"/>
    </location>
</feature>
<gene>
    <name evidence="3" type="ORF">M23134_01748</name>
</gene>
<feature type="domain" description="Response regulatory" evidence="2">
    <location>
        <begin position="10"/>
        <end position="127"/>
    </location>
</feature>
<keyword evidence="4" id="KW-1185">Reference proteome</keyword>
<evidence type="ECO:0000256" key="1">
    <source>
        <dbReference type="PROSITE-ProRule" id="PRU00169"/>
    </source>
</evidence>
<dbReference type="PANTHER" id="PTHR43228:SF1">
    <property type="entry name" value="TWO-COMPONENT RESPONSE REGULATOR ARR22"/>
    <property type="match status" value="1"/>
</dbReference>
<dbReference type="AlphaFoldDB" id="A1ZYX2"/>
<dbReference type="eggNOG" id="COG0745">
    <property type="taxonomic scope" value="Bacteria"/>
</dbReference>